<reference evidence="1" key="1">
    <citation type="submission" date="2021-02" db="EMBL/GenBank/DDBJ databases">
        <authorList>
            <person name="Nowell W R."/>
        </authorList>
    </citation>
    <scope>NUCLEOTIDE SEQUENCE</scope>
</reference>
<accession>A0A816G971</accession>
<protein>
    <submittedName>
        <fullName evidence="1">Uncharacterized protein</fullName>
    </submittedName>
</protein>
<keyword evidence="2" id="KW-1185">Reference proteome</keyword>
<dbReference type="EMBL" id="CAJNOR010013215">
    <property type="protein sequence ID" value="CAF1672086.1"/>
    <property type="molecule type" value="Genomic_DNA"/>
</dbReference>
<evidence type="ECO:0000313" key="2">
    <source>
        <dbReference type="Proteomes" id="UP000663828"/>
    </source>
</evidence>
<proteinExistence type="predicted"/>
<dbReference type="AlphaFoldDB" id="A0A816G971"/>
<comment type="caution">
    <text evidence="1">The sequence shown here is derived from an EMBL/GenBank/DDBJ whole genome shotgun (WGS) entry which is preliminary data.</text>
</comment>
<organism evidence="1 2">
    <name type="scientific">Adineta ricciae</name>
    <name type="common">Rotifer</name>
    <dbReference type="NCBI Taxonomy" id="249248"/>
    <lineage>
        <taxon>Eukaryota</taxon>
        <taxon>Metazoa</taxon>
        <taxon>Spiralia</taxon>
        <taxon>Gnathifera</taxon>
        <taxon>Rotifera</taxon>
        <taxon>Eurotatoria</taxon>
        <taxon>Bdelloidea</taxon>
        <taxon>Adinetida</taxon>
        <taxon>Adinetidae</taxon>
        <taxon>Adineta</taxon>
    </lineage>
</organism>
<evidence type="ECO:0000313" key="1">
    <source>
        <dbReference type="EMBL" id="CAF1672086.1"/>
    </source>
</evidence>
<gene>
    <name evidence="1" type="ORF">XAT740_LOCUS58881</name>
</gene>
<feature type="non-terminal residue" evidence="1">
    <location>
        <position position="1"/>
    </location>
</feature>
<name>A0A816G971_ADIRI</name>
<dbReference type="Proteomes" id="UP000663828">
    <property type="component" value="Unassembled WGS sequence"/>
</dbReference>
<sequence length="113" mass="13467">GVYTFSNKDYPLLQIDKNYWYDTNRHNPDEFNYEYDGEQLKMKPNCEMIWMGTELGDAKDVTNAPESPYRTLLNIFKKAIKLRRQLAALRSDSLDFFYENYGDRVLAYSRRSN</sequence>